<dbReference type="PANTHER" id="PTHR43433">
    <property type="entry name" value="HYDROLASE, ALPHA/BETA FOLD FAMILY PROTEIN"/>
    <property type="match status" value="1"/>
</dbReference>
<evidence type="ECO:0000313" key="3">
    <source>
        <dbReference type="Proteomes" id="UP001527866"/>
    </source>
</evidence>
<keyword evidence="2" id="KW-0378">Hydrolase</keyword>
<gene>
    <name evidence="2" type="ORF">O4J56_23460</name>
</gene>
<sequence length="275" mass="29380">MPYATAPDQARIHYDVRGSGEPLLLLAGQANAHNWWDGVRPALDAEFRTIAADHLGTGASDAPHAAEYSTRRFAADAVAVLDDLGVERAHVYGTSMGGKIAQWIAADHPERVGALVLGCTSPGGPNAVNASSAIARALGSPDREAARRTLIGLMFTPEWTRHDPGPYRVLGDASMEPHARRAHLAASRAHDAWDALPSITAPTLVLHGTDDAFAPAANAHLIADRIPDARLHLLEGARHAYFEERAEEATKAVMDHLRSHRLHMAAQSAPLGRGT</sequence>
<evidence type="ECO:0000259" key="1">
    <source>
        <dbReference type="Pfam" id="PF00561"/>
    </source>
</evidence>
<comment type="caution">
    <text evidence="2">The sequence shown here is derived from an EMBL/GenBank/DDBJ whole genome shotgun (WGS) entry which is preliminary data.</text>
</comment>
<dbReference type="Gene3D" id="3.40.50.1820">
    <property type="entry name" value="alpha/beta hydrolase"/>
    <property type="match status" value="1"/>
</dbReference>
<organism evidence="2 3">
    <name type="scientific">Nocardiopsis endophytica</name>
    <dbReference type="NCBI Taxonomy" id="3018445"/>
    <lineage>
        <taxon>Bacteria</taxon>
        <taxon>Bacillati</taxon>
        <taxon>Actinomycetota</taxon>
        <taxon>Actinomycetes</taxon>
        <taxon>Streptosporangiales</taxon>
        <taxon>Nocardiopsidaceae</taxon>
        <taxon>Nocardiopsis</taxon>
    </lineage>
</organism>
<dbReference type="EMBL" id="JAQFWQ010000084">
    <property type="protein sequence ID" value="MDA2813622.1"/>
    <property type="molecule type" value="Genomic_DNA"/>
</dbReference>
<dbReference type="InterPro" id="IPR000073">
    <property type="entry name" value="AB_hydrolase_1"/>
</dbReference>
<protein>
    <submittedName>
        <fullName evidence="2">Alpha/beta fold hydrolase</fullName>
    </submittedName>
</protein>
<dbReference type="RefSeq" id="WP_270688694.1">
    <property type="nucleotide sequence ID" value="NZ_JAQFWQ010000084.1"/>
</dbReference>
<dbReference type="GO" id="GO:0016787">
    <property type="term" value="F:hydrolase activity"/>
    <property type="evidence" value="ECO:0007669"/>
    <property type="project" value="UniProtKB-KW"/>
</dbReference>
<dbReference type="PRINTS" id="PR00111">
    <property type="entry name" value="ABHYDROLASE"/>
</dbReference>
<proteinExistence type="predicted"/>
<dbReference type="PANTHER" id="PTHR43433:SF5">
    <property type="entry name" value="AB HYDROLASE-1 DOMAIN-CONTAINING PROTEIN"/>
    <property type="match status" value="1"/>
</dbReference>
<keyword evidence="3" id="KW-1185">Reference proteome</keyword>
<dbReference type="SUPFAM" id="SSF53474">
    <property type="entry name" value="alpha/beta-Hydrolases"/>
    <property type="match status" value="1"/>
</dbReference>
<dbReference type="InterPro" id="IPR029058">
    <property type="entry name" value="AB_hydrolase_fold"/>
</dbReference>
<dbReference type="InterPro" id="IPR050471">
    <property type="entry name" value="AB_hydrolase"/>
</dbReference>
<name>A0ABT4U9L9_9ACTN</name>
<dbReference type="Proteomes" id="UP001527866">
    <property type="component" value="Unassembled WGS sequence"/>
</dbReference>
<accession>A0ABT4U9L9</accession>
<dbReference type="Pfam" id="PF00561">
    <property type="entry name" value="Abhydrolase_1"/>
    <property type="match status" value="1"/>
</dbReference>
<evidence type="ECO:0000313" key="2">
    <source>
        <dbReference type="EMBL" id="MDA2813622.1"/>
    </source>
</evidence>
<feature type="domain" description="AB hydrolase-1" evidence="1">
    <location>
        <begin position="22"/>
        <end position="245"/>
    </location>
</feature>
<reference evidence="2 3" key="1">
    <citation type="submission" date="2023-01" db="EMBL/GenBank/DDBJ databases">
        <title>Draft genome sequence of Nocardiopsis sp. RSe5-2 isolated from halophytes.</title>
        <authorList>
            <person name="Duangmal K."/>
            <person name="Chantavorakit T."/>
        </authorList>
    </citation>
    <scope>NUCLEOTIDE SEQUENCE [LARGE SCALE GENOMIC DNA]</scope>
    <source>
        <strain evidence="2 3">RSe5-2</strain>
    </source>
</reference>